<dbReference type="RefSeq" id="WP_072660642.1">
    <property type="nucleotide sequence ID" value="NZ_BDFD01000028.1"/>
</dbReference>
<comment type="caution">
    <text evidence="1">The sequence shown here is derived from an EMBL/GenBank/DDBJ whole genome shotgun (WGS) entry which is preliminary data.</text>
</comment>
<dbReference type="EMBL" id="BDFD01000028">
    <property type="protein sequence ID" value="GAV21345.1"/>
    <property type="molecule type" value="Genomic_DNA"/>
</dbReference>
<evidence type="ECO:0000313" key="1">
    <source>
        <dbReference type="EMBL" id="GAV21345.1"/>
    </source>
</evidence>
<protein>
    <submittedName>
        <fullName evidence="1">Uncharacterized protein</fullName>
    </submittedName>
</protein>
<sequence>MIQIEQDETALPVSYAVIYKAVSTAELKMRMQRDFLKKQFAAQIKAARYSSRQRTYIARTPLLWRILYFLNGDRGRKIRAVKLTEAETLASESMALAHCVDMTSYNANMDMAYKLRATMNIHLNRTSLNLPAGYLKFVMEFNPEAFDASQSETTAEE</sequence>
<gene>
    <name evidence="1" type="ORF">MMIC_P2329</name>
</gene>
<name>A0A1L8CQY4_9PROT</name>
<reference evidence="1 2" key="1">
    <citation type="journal article" date="2017" name="Arch. Microbiol.">
        <title>Mariprofundus micogutta sp. nov., a novel iron-oxidizing zetaproteobacterium isolated from a deep-sea hydrothermal field at the Bayonnaise knoll of the Izu-Ogasawara arc, and a description of Mariprofundales ord. nov. and Zetaproteobacteria classis nov.</title>
        <authorList>
            <person name="Makita H."/>
            <person name="Tanaka E."/>
            <person name="Mitsunobu S."/>
            <person name="Miyazaki M."/>
            <person name="Nunoura T."/>
            <person name="Uematsu K."/>
            <person name="Takaki Y."/>
            <person name="Nishi S."/>
            <person name="Shimamura S."/>
            <person name="Takai K."/>
        </authorList>
    </citation>
    <scope>NUCLEOTIDE SEQUENCE [LARGE SCALE GENOMIC DNA]</scope>
    <source>
        <strain evidence="1 2">ET2</strain>
    </source>
</reference>
<dbReference type="STRING" id="1921010.MMIC_P2329"/>
<evidence type="ECO:0000313" key="2">
    <source>
        <dbReference type="Proteomes" id="UP000231632"/>
    </source>
</evidence>
<dbReference type="AlphaFoldDB" id="A0A1L8CQY4"/>
<organism evidence="1 2">
    <name type="scientific">Mariprofundus micogutta</name>
    <dbReference type="NCBI Taxonomy" id="1921010"/>
    <lineage>
        <taxon>Bacteria</taxon>
        <taxon>Pseudomonadati</taxon>
        <taxon>Pseudomonadota</taxon>
        <taxon>Candidatius Mariprofundia</taxon>
        <taxon>Mariprofundales</taxon>
        <taxon>Mariprofundaceae</taxon>
        <taxon>Mariprofundus</taxon>
    </lineage>
</organism>
<dbReference type="Proteomes" id="UP000231632">
    <property type="component" value="Unassembled WGS sequence"/>
</dbReference>
<proteinExistence type="predicted"/>
<accession>A0A1L8CQY4</accession>
<keyword evidence="2" id="KW-1185">Reference proteome</keyword>